<name>A0A1F4RPG6_UNCSA</name>
<feature type="transmembrane region" description="Helical" evidence="1">
    <location>
        <begin position="208"/>
        <end position="225"/>
    </location>
</feature>
<feature type="transmembrane region" description="Helical" evidence="1">
    <location>
        <begin position="58"/>
        <end position="75"/>
    </location>
</feature>
<feature type="transmembrane region" description="Helical" evidence="1">
    <location>
        <begin position="35"/>
        <end position="52"/>
    </location>
</feature>
<keyword evidence="1" id="KW-1133">Transmembrane helix</keyword>
<gene>
    <name evidence="2" type="ORF">A3F86_03265</name>
</gene>
<feature type="transmembrane region" description="Helical" evidence="1">
    <location>
        <begin position="231"/>
        <end position="250"/>
    </location>
</feature>
<organism evidence="2 3">
    <name type="scientific">candidate division WOR-1 bacterium RIFCSPLOWO2_12_FULL_45_9</name>
    <dbReference type="NCBI Taxonomy" id="1802568"/>
    <lineage>
        <taxon>Bacteria</taxon>
        <taxon>Bacillati</taxon>
        <taxon>Saganbacteria</taxon>
    </lineage>
</organism>
<feature type="transmembrane region" description="Helical" evidence="1">
    <location>
        <begin position="413"/>
        <end position="432"/>
    </location>
</feature>
<keyword evidence="1" id="KW-0472">Membrane</keyword>
<dbReference type="EMBL" id="METQ01000004">
    <property type="protein sequence ID" value="OGC10067.1"/>
    <property type="molecule type" value="Genomic_DNA"/>
</dbReference>
<sequence length="438" mass="51779">MYIYLFIALILVLLLGLVVVDFMDKKRGLATLERLALGFLLGVGLLTLILFWSSFVYIPYRVYIVGAIIAILFIFRRPKLQVNYRDLYNKKQLLWVLIFLVILIKLTYSFVETASKPEYTWDACVHWTYPGNIIYQLDQDKYSGIPNILNKFPGHIAHYPKQLPYMHYWLFSWMGEVNDQWSNIYLPISLVCFLVLFYFNLKRGRGSLMAIFFTWVLLSAPMFLYHTTFGYADFSIGIYFSTGIIFFYRWVCEKDELYFWIFAIFIALTSWIKFEGKPMIVLGLLLLLSYLWLNKKPIKNQLVRVGQYLLCYGLIGLPWQLLLHFNSVPSDERFRLHLNFVGNIHADLYDKLFIDGSWGATWFLAFFVMVSFYKQFFKEENKYLLFAIFFFYFAIVSVYLVTDSYYNFGGAAFNRTLLIIYPVVIFTLGRICHFDLTK</sequence>
<dbReference type="AlphaFoldDB" id="A0A1F4RPG6"/>
<feature type="transmembrane region" description="Helical" evidence="1">
    <location>
        <begin position="278"/>
        <end position="293"/>
    </location>
</feature>
<reference evidence="2 3" key="1">
    <citation type="journal article" date="2016" name="Nat. Commun.">
        <title>Thousands of microbial genomes shed light on interconnected biogeochemical processes in an aquifer system.</title>
        <authorList>
            <person name="Anantharaman K."/>
            <person name="Brown C.T."/>
            <person name="Hug L.A."/>
            <person name="Sharon I."/>
            <person name="Castelle C.J."/>
            <person name="Probst A.J."/>
            <person name="Thomas B.C."/>
            <person name="Singh A."/>
            <person name="Wilkins M.J."/>
            <person name="Karaoz U."/>
            <person name="Brodie E.L."/>
            <person name="Williams K.H."/>
            <person name="Hubbard S.S."/>
            <person name="Banfield J.F."/>
        </authorList>
    </citation>
    <scope>NUCLEOTIDE SEQUENCE [LARGE SCALE GENOMIC DNA]</scope>
</reference>
<evidence type="ECO:0000256" key="1">
    <source>
        <dbReference type="SAM" id="Phobius"/>
    </source>
</evidence>
<feature type="transmembrane region" description="Helical" evidence="1">
    <location>
        <begin position="184"/>
        <end position="201"/>
    </location>
</feature>
<dbReference type="Proteomes" id="UP000179095">
    <property type="component" value="Unassembled WGS sequence"/>
</dbReference>
<feature type="transmembrane region" description="Helical" evidence="1">
    <location>
        <begin position="358"/>
        <end position="376"/>
    </location>
</feature>
<feature type="transmembrane region" description="Helical" evidence="1">
    <location>
        <begin position="257"/>
        <end position="272"/>
    </location>
</feature>
<feature type="transmembrane region" description="Helical" evidence="1">
    <location>
        <begin position="93"/>
        <end position="111"/>
    </location>
</feature>
<feature type="transmembrane region" description="Helical" evidence="1">
    <location>
        <begin position="305"/>
        <end position="325"/>
    </location>
</feature>
<evidence type="ECO:0008006" key="4">
    <source>
        <dbReference type="Google" id="ProtNLM"/>
    </source>
</evidence>
<keyword evidence="1" id="KW-0812">Transmembrane</keyword>
<feature type="transmembrane region" description="Helical" evidence="1">
    <location>
        <begin position="383"/>
        <end position="401"/>
    </location>
</feature>
<feature type="transmembrane region" description="Helical" evidence="1">
    <location>
        <begin position="6"/>
        <end position="23"/>
    </location>
</feature>
<evidence type="ECO:0000313" key="2">
    <source>
        <dbReference type="EMBL" id="OGC10067.1"/>
    </source>
</evidence>
<dbReference type="STRING" id="1802568.A3F86_03265"/>
<accession>A0A1F4RPG6</accession>
<comment type="caution">
    <text evidence="2">The sequence shown here is derived from an EMBL/GenBank/DDBJ whole genome shotgun (WGS) entry which is preliminary data.</text>
</comment>
<evidence type="ECO:0000313" key="3">
    <source>
        <dbReference type="Proteomes" id="UP000179095"/>
    </source>
</evidence>
<protein>
    <recommendedName>
        <fullName evidence="4">Glycosyltransferase RgtA/B/C/D-like domain-containing protein</fullName>
    </recommendedName>
</protein>
<proteinExistence type="predicted"/>